<sequence length="218" mass="24814">MLLLRGGFLLKSVGVILVLSSPSGCGKTTVANKLLEKQENNIVKSVSITTRAARKGEKEGKDYYFVDREEFLRLCSNGEIIEHAEVFGNFYGVPRKNLEDNVDKGVSTLLVIDWQGAFKFMEMMREHVVSIFIMPPSMEELRRRLCGRRADDSEVVEARLKGAAFEISHCEAYDYVIVNEDIEETADRISNILRAEQMKTCRQVGLRELLESRFPLED</sequence>
<evidence type="ECO:0000313" key="13">
    <source>
        <dbReference type="Proteomes" id="UP000053801"/>
    </source>
</evidence>
<comment type="similarity">
    <text evidence="1 10">Belongs to the guanylate kinase family.</text>
</comment>
<dbReference type="EMBL" id="CP015376">
    <property type="protein sequence ID" value="ANC33953.1"/>
    <property type="molecule type" value="Genomic_DNA"/>
</dbReference>
<dbReference type="InterPro" id="IPR017665">
    <property type="entry name" value="Guanylate_kinase"/>
</dbReference>
<keyword evidence="8 10" id="KW-0067">ATP-binding</keyword>
<evidence type="ECO:0000256" key="5">
    <source>
        <dbReference type="ARBA" id="ARBA00022679"/>
    </source>
</evidence>
<name>A0A161I5D2_ANAPH</name>
<dbReference type="InterPro" id="IPR020590">
    <property type="entry name" value="Guanylate_kinase_CS"/>
</dbReference>
<comment type="subcellular location">
    <subcellularLocation>
        <location evidence="10">Cytoplasm</location>
    </subcellularLocation>
</comment>
<dbReference type="OrthoDB" id="9808150at2"/>
<keyword evidence="5 10" id="KW-0808">Transferase</keyword>
<dbReference type="PANTHER" id="PTHR23117">
    <property type="entry name" value="GUANYLATE KINASE-RELATED"/>
    <property type="match status" value="1"/>
</dbReference>
<dbReference type="PROSITE" id="PS50052">
    <property type="entry name" value="GUANYLATE_KINASE_2"/>
    <property type="match status" value="1"/>
</dbReference>
<evidence type="ECO:0000256" key="10">
    <source>
        <dbReference type="HAMAP-Rule" id="MF_00328"/>
    </source>
</evidence>
<protein>
    <recommendedName>
        <fullName evidence="3 10">Guanylate kinase</fullName>
        <ecNumber evidence="2 10">2.7.4.8</ecNumber>
    </recommendedName>
    <alternativeName>
        <fullName evidence="9 10">GMP kinase</fullName>
    </alternativeName>
</protein>
<feature type="domain" description="Guanylate kinase-like" evidence="11">
    <location>
        <begin position="14"/>
        <end position="194"/>
    </location>
</feature>
<evidence type="ECO:0000256" key="2">
    <source>
        <dbReference type="ARBA" id="ARBA00012961"/>
    </source>
</evidence>
<keyword evidence="4 10" id="KW-0963">Cytoplasm</keyword>
<evidence type="ECO:0000256" key="9">
    <source>
        <dbReference type="ARBA" id="ARBA00030128"/>
    </source>
</evidence>
<dbReference type="Proteomes" id="UP000053801">
    <property type="component" value="Chromosome"/>
</dbReference>
<evidence type="ECO:0000259" key="11">
    <source>
        <dbReference type="PROSITE" id="PS50052"/>
    </source>
</evidence>
<dbReference type="GO" id="GO:0004385">
    <property type="term" value="F:GMP kinase activity"/>
    <property type="evidence" value="ECO:0007669"/>
    <property type="project" value="UniProtKB-UniRule"/>
</dbReference>
<dbReference type="NCBIfam" id="TIGR03263">
    <property type="entry name" value="guanyl_kin"/>
    <property type="match status" value="1"/>
</dbReference>
<dbReference type="SUPFAM" id="SSF52540">
    <property type="entry name" value="P-loop containing nucleoside triphosphate hydrolases"/>
    <property type="match status" value="1"/>
</dbReference>
<dbReference type="GO" id="GO:0005829">
    <property type="term" value="C:cytosol"/>
    <property type="evidence" value="ECO:0007669"/>
    <property type="project" value="TreeGrafter"/>
</dbReference>
<accession>A0A161I5D2</accession>
<evidence type="ECO:0000313" key="12">
    <source>
        <dbReference type="EMBL" id="ANC33953.1"/>
    </source>
</evidence>
<dbReference type="InterPro" id="IPR027417">
    <property type="entry name" value="P-loop_NTPase"/>
</dbReference>
<comment type="catalytic activity">
    <reaction evidence="10">
        <text>GMP + ATP = GDP + ADP</text>
        <dbReference type="Rhea" id="RHEA:20780"/>
        <dbReference type="ChEBI" id="CHEBI:30616"/>
        <dbReference type="ChEBI" id="CHEBI:58115"/>
        <dbReference type="ChEBI" id="CHEBI:58189"/>
        <dbReference type="ChEBI" id="CHEBI:456216"/>
        <dbReference type="EC" id="2.7.4.8"/>
    </reaction>
</comment>
<dbReference type="CDD" id="cd00071">
    <property type="entry name" value="GMPK"/>
    <property type="match status" value="1"/>
</dbReference>
<dbReference type="EC" id="2.7.4.8" evidence="2 10"/>
<dbReference type="PANTHER" id="PTHR23117:SF13">
    <property type="entry name" value="GUANYLATE KINASE"/>
    <property type="match status" value="1"/>
</dbReference>
<dbReference type="InterPro" id="IPR008144">
    <property type="entry name" value="Guanylate_kin-like_dom"/>
</dbReference>
<dbReference type="InterPro" id="IPR008145">
    <property type="entry name" value="GK/Ca_channel_bsu"/>
</dbReference>
<dbReference type="HAMAP" id="MF_00328">
    <property type="entry name" value="Guanylate_kinase"/>
    <property type="match status" value="1"/>
</dbReference>
<dbReference type="AlphaFoldDB" id="A0A161I5D2"/>
<evidence type="ECO:0000256" key="8">
    <source>
        <dbReference type="ARBA" id="ARBA00022840"/>
    </source>
</evidence>
<organism evidence="12 13">
    <name type="scientific">Anaplasma phagocytophilum str. Norway variant2</name>
    <dbReference type="NCBI Taxonomy" id="1392507"/>
    <lineage>
        <taxon>Bacteria</taxon>
        <taxon>Pseudomonadati</taxon>
        <taxon>Pseudomonadota</taxon>
        <taxon>Alphaproteobacteria</taxon>
        <taxon>Rickettsiales</taxon>
        <taxon>Anaplasmataceae</taxon>
        <taxon>Anaplasma</taxon>
        <taxon>phagocytophilum group</taxon>
    </lineage>
</organism>
<evidence type="ECO:0000256" key="6">
    <source>
        <dbReference type="ARBA" id="ARBA00022741"/>
    </source>
</evidence>
<feature type="binding site" evidence="10">
    <location>
        <begin position="21"/>
        <end position="28"/>
    </location>
    <ligand>
        <name>ATP</name>
        <dbReference type="ChEBI" id="CHEBI:30616"/>
    </ligand>
</feature>
<dbReference type="Pfam" id="PF00625">
    <property type="entry name" value="Guanylate_kin"/>
    <property type="match status" value="1"/>
</dbReference>
<reference evidence="12 13" key="2">
    <citation type="journal article" date="2014" name="Pathogens">
        <title>Comparative Genomics Identifies a Potential Marker of Human-Virulent Anaplasma phagocytophilum.</title>
        <authorList>
            <person name="Al-Khedery B."/>
            <person name="Barbet A.F."/>
        </authorList>
    </citation>
    <scope>NUCLEOTIDE SEQUENCE [LARGE SCALE GENOMIC DNA]</scope>
    <source>
        <strain evidence="12 13">Norway variant2</strain>
    </source>
</reference>
<dbReference type="PROSITE" id="PS00856">
    <property type="entry name" value="GUANYLATE_KINASE_1"/>
    <property type="match status" value="1"/>
</dbReference>
<evidence type="ECO:0000256" key="4">
    <source>
        <dbReference type="ARBA" id="ARBA00022490"/>
    </source>
</evidence>
<dbReference type="GO" id="GO:0005524">
    <property type="term" value="F:ATP binding"/>
    <property type="evidence" value="ECO:0007669"/>
    <property type="project" value="UniProtKB-UniRule"/>
</dbReference>
<dbReference type="FunFam" id="3.30.63.10:FF:000002">
    <property type="entry name" value="Guanylate kinase 1"/>
    <property type="match status" value="1"/>
</dbReference>
<evidence type="ECO:0000256" key="7">
    <source>
        <dbReference type="ARBA" id="ARBA00022777"/>
    </source>
</evidence>
<evidence type="ECO:0000256" key="3">
    <source>
        <dbReference type="ARBA" id="ARBA00016296"/>
    </source>
</evidence>
<dbReference type="SMART" id="SM00072">
    <property type="entry name" value="GuKc"/>
    <property type="match status" value="1"/>
</dbReference>
<comment type="function">
    <text evidence="10">Essential for recycling GMP and indirectly, cGMP.</text>
</comment>
<dbReference type="RefSeq" id="WP_044142429.1">
    <property type="nucleotide sequence ID" value="NZ_CP015376.1"/>
</dbReference>
<dbReference type="Gene3D" id="3.30.63.10">
    <property type="entry name" value="Guanylate Kinase phosphate binding domain"/>
    <property type="match status" value="1"/>
</dbReference>
<evidence type="ECO:0000256" key="1">
    <source>
        <dbReference type="ARBA" id="ARBA00005790"/>
    </source>
</evidence>
<keyword evidence="6 10" id="KW-0547">Nucleotide-binding</keyword>
<keyword evidence="7 10" id="KW-0418">Kinase</keyword>
<reference evidence="12 13" key="1">
    <citation type="journal article" date="2013" name="Pathogens">
        <title>An Emerging Tick-Borne Disease of Humans Is Caused by a Subset of Strains with Conserved Genome Structure.</title>
        <authorList>
            <person name="Barbet A.F."/>
            <person name="Al-Khedery B."/>
            <person name="Stuen S."/>
            <person name="Granquist E.G."/>
            <person name="Felsheim R.F."/>
            <person name="Munderloh U.G."/>
        </authorList>
    </citation>
    <scope>NUCLEOTIDE SEQUENCE [LARGE SCALE GENOMIC DNA]</scope>
    <source>
        <strain evidence="12 13">Norway variant2</strain>
    </source>
</reference>
<dbReference type="Gene3D" id="3.40.50.300">
    <property type="entry name" value="P-loop containing nucleotide triphosphate hydrolases"/>
    <property type="match status" value="1"/>
</dbReference>
<proteinExistence type="inferred from homology"/>
<gene>
    <name evidence="10" type="primary">gmk</name>
    <name evidence="12" type="ORF">P029_00735</name>
</gene>